<evidence type="ECO:0000313" key="7">
    <source>
        <dbReference type="EMBL" id="SER93237.1"/>
    </source>
</evidence>
<feature type="transmembrane region" description="Helical" evidence="6">
    <location>
        <begin position="126"/>
        <end position="148"/>
    </location>
</feature>
<protein>
    <recommendedName>
        <fullName evidence="3">Probable multidrug resistance protein NorM</fullName>
    </recommendedName>
    <alternativeName>
        <fullName evidence="5">Multidrug-efflux transporter</fullName>
    </alternativeName>
</protein>
<dbReference type="PANTHER" id="PTHR43298">
    <property type="entry name" value="MULTIDRUG RESISTANCE PROTEIN NORM-RELATED"/>
    <property type="match status" value="1"/>
</dbReference>
<dbReference type="Pfam" id="PF01554">
    <property type="entry name" value="MatE"/>
    <property type="match status" value="1"/>
</dbReference>
<dbReference type="Proteomes" id="UP000199687">
    <property type="component" value="Unassembled WGS sequence"/>
</dbReference>
<dbReference type="AlphaFoldDB" id="A0A1H9T814"/>
<dbReference type="EMBL" id="FOGL01000013">
    <property type="protein sequence ID" value="SER93237.1"/>
    <property type="molecule type" value="Genomic_DNA"/>
</dbReference>
<comment type="similarity">
    <text evidence="2">Belongs to the multi antimicrobial extrusion (MATE) (TC 2.A.66.1) family.</text>
</comment>
<evidence type="ECO:0000256" key="6">
    <source>
        <dbReference type="SAM" id="Phobius"/>
    </source>
</evidence>
<accession>A0A1H9T814</accession>
<sequence>MAIGTVVNAIEAQNIGAKKWDCVSQTSRAGVIYNIGFMFAVAVVLFVWAEPLVKLFIQDPESVAFGKLYIELIVFFYPFLGLNFILNGIVRGAGAMFQVLVLNIISLWIFRVPLTHMASSLFGEVGIALGMGTSFLISFLFSMAYYQWDNWLEKELFS</sequence>
<keyword evidence="8" id="KW-1185">Reference proteome</keyword>
<evidence type="ECO:0000256" key="1">
    <source>
        <dbReference type="ARBA" id="ARBA00003408"/>
    </source>
</evidence>
<evidence type="ECO:0000256" key="3">
    <source>
        <dbReference type="ARBA" id="ARBA00020268"/>
    </source>
</evidence>
<dbReference type="STRING" id="531814.SAMN04487944_11326"/>
<evidence type="ECO:0000256" key="4">
    <source>
        <dbReference type="ARBA" id="ARBA00022448"/>
    </source>
</evidence>
<keyword evidence="6" id="KW-0812">Transmembrane</keyword>
<keyword evidence="4" id="KW-0813">Transport</keyword>
<evidence type="ECO:0000256" key="2">
    <source>
        <dbReference type="ARBA" id="ARBA00010199"/>
    </source>
</evidence>
<keyword evidence="6" id="KW-0472">Membrane</keyword>
<evidence type="ECO:0000256" key="5">
    <source>
        <dbReference type="ARBA" id="ARBA00031636"/>
    </source>
</evidence>
<feature type="transmembrane region" description="Helical" evidence="6">
    <location>
        <begin position="31"/>
        <end position="48"/>
    </location>
</feature>
<feature type="transmembrane region" description="Helical" evidence="6">
    <location>
        <begin position="95"/>
        <end position="114"/>
    </location>
</feature>
<proteinExistence type="inferred from homology"/>
<dbReference type="GO" id="GO:0015297">
    <property type="term" value="F:antiporter activity"/>
    <property type="evidence" value="ECO:0007669"/>
    <property type="project" value="InterPro"/>
</dbReference>
<comment type="function">
    <text evidence="1">Multidrug efflux pump.</text>
</comment>
<organism evidence="7 8">
    <name type="scientific">Gracilibacillus ureilyticus</name>
    <dbReference type="NCBI Taxonomy" id="531814"/>
    <lineage>
        <taxon>Bacteria</taxon>
        <taxon>Bacillati</taxon>
        <taxon>Bacillota</taxon>
        <taxon>Bacilli</taxon>
        <taxon>Bacillales</taxon>
        <taxon>Bacillaceae</taxon>
        <taxon>Gracilibacillus</taxon>
    </lineage>
</organism>
<keyword evidence="6" id="KW-1133">Transmembrane helix</keyword>
<dbReference type="GO" id="GO:0005886">
    <property type="term" value="C:plasma membrane"/>
    <property type="evidence" value="ECO:0007669"/>
    <property type="project" value="TreeGrafter"/>
</dbReference>
<dbReference type="GO" id="GO:0042910">
    <property type="term" value="F:xenobiotic transmembrane transporter activity"/>
    <property type="evidence" value="ECO:0007669"/>
    <property type="project" value="InterPro"/>
</dbReference>
<evidence type="ECO:0000313" key="8">
    <source>
        <dbReference type="Proteomes" id="UP000199687"/>
    </source>
</evidence>
<name>A0A1H9T814_9BACI</name>
<dbReference type="InterPro" id="IPR002528">
    <property type="entry name" value="MATE_fam"/>
</dbReference>
<reference evidence="7 8" key="1">
    <citation type="submission" date="2016-10" db="EMBL/GenBank/DDBJ databases">
        <authorList>
            <person name="de Groot N.N."/>
        </authorList>
    </citation>
    <scope>NUCLEOTIDE SEQUENCE [LARGE SCALE GENOMIC DNA]</scope>
    <source>
        <strain evidence="7 8">CGMCC 1.7727</strain>
    </source>
</reference>
<gene>
    <name evidence="7" type="ORF">SAMN04487944_11326</name>
</gene>
<dbReference type="InterPro" id="IPR050222">
    <property type="entry name" value="MATE_MdtK"/>
</dbReference>
<dbReference type="PANTHER" id="PTHR43298:SF2">
    <property type="entry name" value="FMN_FAD EXPORTER YEEO-RELATED"/>
    <property type="match status" value="1"/>
</dbReference>
<feature type="transmembrane region" description="Helical" evidence="6">
    <location>
        <begin position="68"/>
        <end position="89"/>
    </location>
</feature>